<dbReference type="InterPro" id="IPR050515">
    <property type="entry name" value="Beta-lactam/transpept"/>
</dbReference>
<dbReference type="Pfam" id="PF00905">
    <property type="entry name" value="Transpeptidase"/>
    <property type="match status" value="1"/>
</dbReference>
<dbReference type="Proteomes" id="UP000076927">
    <property type="component" value="Chromosome"/>
</dbReference>
<dbReference type="Pfam" id="PF03717">
    <property type="entry name" value="PBP_dimer"/>
    <property type="match status" value="1"/>
</dbReference>
<dbReference type="GO" id="GO:0005886">
    <property type="term" value="C:plasma membrane"/>
    <property type="evidence" value="ECO:0007669"/>
    <property type="project" value="TreeGrafter"/>
</dbReference>
<reference evidence="6 7" key="1">
    <citation type="submission" date="2015-01" db="EMBL/GenBank/DDBJ databases">
        <title>Paenibacillus swuensis/DY6/whole genome sequencing.</title>
        <authorList>
            <person name="Kim M.K."/>
            <person name="Srinivasan S."/>
            <person name="Lee J.-J."/>
        </authorList>
    </citation>
    <scope>NUCLEOTIDE SEQUENCE [LARGE SCALE GENOMIC DNA]</scope>
    <source>
        <strain evidence="6 7">DY6</strain>
    </source>
</reference>
<dbReference type="Gene3D" id="3.40.710.10">
    <property type="entry name" value="DD-peptidase/beta-lactamase superfamily"/>
    <property type="match status" value="1"/>
</dbReference>
<dbReference type="Gene3D" id="3.90.1310.10">
    <property type="entry name" value="Penicillin-binding protein 2a (Domain 2)"/>
    <property type="match status" value="1"/>
</dbReference>
<dbReference type="GO" id="GO:0071555">
    <property type="term" value="P:cell wall organization"/>
    <property type="evidence" value="ECO:0007669"/>
    <property type="project" value="TreeGrafter"/>
</dbReference>
<dbReference type="SUPFAM" id="SSF54184">
    <property type="entry name" value="Penicillin-binding protein 2x (pbp-2x), c-terminal domain"/>
    <property type="match status" value="2"/>
</dbReference>
<evidence type="ECO:0000256" key="3">
    <source>
        <dbReference type="ARBA" id="ARBA00023136"/>
    </source>
</evidence>
<dbReference type="PANTHER" id="PTHR30627">
    <property type="entry name" value="PEPTIDOGLYCAN D,D-TRANSPEPTIDASE"/>
    <property type="match status" value="1"/>
</dbReference>
<dbReference type="KEGG" id="pswu:SY83_15020"/>
<accession>A0A172TKC2</accession>
<organism evidence="6 7">
    <name type="scientific">Paenibacillus swuensis</name>
    <dbReference type="NCBI Taxonomy" id="1178515"/>
    <lineage>
        <taxon>Bacteria</taxon>
        <taxon>Bacillati</taxon>
        <taxon>Bacillota</taxon>
        <taxon>Bacilli</taxon>
        <taxon>Bacillales</taxon>
        <taxon>Paenibacillaceae</taxon>
        <taxon>Paenibacillus</taxon>
    </lineage>
</organism>
<dbReference type="GO" id="GO:0008658">
    <property type="term" value="F:penicillin binding"/>
    <property type="evidence" value="ECO:0007669"/>
    <property type="project" value="InterPro"/>
</dbReference>
<dbReference type="InterPro" id="IPR036138">
    <property type="entry name" value="PBP_dimer_sf"/>
</dbReference>
<sequence length="743" mass="80848">MAKKNRMRTLFMGGVITLLFTYILVQVFMVQVADNAFWLAKAEQQWAANKSILPVRGAITDRNGKVLAKDGEAFTIAVNPEVINQQGTEDEMVAGLHKILGIPEEKLKANVIAKNKEGKFYKYRALGRDGQKVDTDTADKVLAFRDELRKSVAKELGKKKVNNVGIILEEDSKRYYPKDVMASHVLGYLNKQGEPATGLEALYNKQLSGTAGSIGYEKDLLGRRLPDSKVEYKAAVDGKNVKLTLDENIQHYIEDALKKADDQFHPKSMTAIAVDPKTMEILGLANTPNYNPNEYWDFNEESKSNHAVASMYEPGSTFKIVTLAAAVEEGLFDPNGTYMSGSIRIPGGTTRDIRRNGWGKITYLEGLKRSSNVAFVKLGYEKLGPEKFLDYIHKFGFGQKTGVDISGETSRQVNFNSRTDEATATYGQGAVLVTPMQQVAAVAAVANGGKLMRPHIVKEITDPVTGKVLQKFEPKETAQVISPETSAKVNGYLEQVVADRKIGTGRNAFIEGYRVAGKTGTAQKVIGKGYSDEKYVVSFIGYAPVEDPKILVYVLVDEPDVPADQGGGYVAAPIFKEIVSQSLRYMQIPSSTKGKNTSTVEEMEPGIAVPNVLGMNVADAKAALKTGNIRSLTLGKGKKVSEQVPIANGKMGSGQKMFLLTEPIDKVKVPDLSGQPIQDVVQICSMLDMVCDVTGEGYVSAQSVTSVNGKRVLKVAMKPMSVTEAAKASQQAQEQPKSEAKAG</sequence>
<dbReference type="PATRIC" id="fig|1178515.4.peg.3019"/>
<evidence type="ECO:0000256" key="4">
    <source>
        <dbReference type="SAM" id="MobiDB-lite"/>
    </source>
</evidence>
<dbReference type="AlphaFoldDB" id="A0A172TKC2"/>
<dbReference type="EMBL" id="CP011388">
    <property type="protein sequence ID" value="ANE47364.1"/>
    <property type="molecule type" value="Genomic_DNA"/>
</dbReference>
<feature type="domain" description="PASTA" evidence="5">
    <location>
        <begin position="603"/>
        <end position="663"/>
    </location>
</feature>
<gene>
    <name evidence="6" type="ORF">SY83_15020</name>
</gene>
<dbReference type="CDD" id="cd06576">
    <property type="entry name" value="PASTA_Pbp2x-like_1"/>
    <property type="match status" value="1"/>
</dbReference>
<dbReference type="OrthoDB" id="9804124at2"/>
<evidence type="ECO:0000256" key="1">
    <source>
        <dbReference type="ARBA" id="ARBA00004370"/>
    </source>
</evidence>
<evidence type="ECO:0000313" key="6">
    <source>
        <dbReference type="EMBL" id="ANE47364.1"/>
    </source>
</evidence>
<comment type="similarity">
    <text evidence="2">Belongs to the transpeptidase family.</text>
</comment>
<name>A0A172TKC2_9BACL</name>
<dbReference type="PROSITE" id="PS51178">
    <property type="entry name" value="PASTA"/>
    <property type="match status" value="1"/>
</dbReference>
<protein>
    <recommendedName>
        <fullName evidence="5">PASTA domain-containing protein</fullName>
    </recommendedName>
</protein>
<keyword evidence="3" id="KW-0472">Membrane</keyword>
<evidence type="ECO:0000256" key="2">
    <source>
        <dbReference type="ARBA" id="ARBA00007171"/>
    </source>
</evidence>
<keyword evidence="7" id="KW-1185">Reference proteome</keyword>
<dbReference type="InterPro" id="IPR005543">
    <property type="entry name" value="PASTA_dom"/>
</dbReference>
<proteinExistence type="inferred from homology"/>
<evidence type="ECO:0000313" key="7">
    <source>
        <dbReference type="Proteomes" id="UP000076927"/>
    </source>
</evidence>
<dbReference type="InterPro" id="IPR005311">
    <property type="entry name" value="PBP_dimer"/>
</dbReference>
<dbReference type="PANTHER" id="PTHR30627:SF1">
    <property type="entry name" value="PEPTIDOGLYCAN D,D-TRANSPEPTIDASE FTSI"/>
    <property type="match status" value="1"/>
</dbReference>
<evidence type="ECO:0000259" key="5">
    <source>
        <dbReference type="PROSITE" id="PS51178"/>
    </source>
</evidence>
<comment type="subcellular location">
    <subcellularLocation>
        <location evidence="1">Membrane</location>
    </subcellularLocation>
</comment>
<dbReference type="InterPro" id="IPR012338">
    <property type="entry name" value="Beta-lactam/transpept-like"/>
</dbReference>
<dbReference type="SMART" id="SM00740">
    <property type="entry name" value="PASTA"/>
    <property type="match status" value="2"/>
</dbReference>
<dbReference type="RefSeq" id="WP_068607890.1">
    <property type="nucleotide sequence ID" value="NZ_CP011388.1"/>
</dbReference>
<feature type="region of interest" description="Disordered" evidence="4">
    <location>
        <begin position="724"/>
        <end position="743"/>
    </location>
</feature>
<dbReference type="SUPFAM" id="SSF56601">
    <property type="entry name" value="beta-lactamase/transpeptidase-like"/>
    <property type="match status" value="1"/>
</dbReference>
<feature type="compositionally biased region" description="Low complexity" evidence="4">
    <location>
        <begin position="724"/>
        <end position="735"/>
    </location>
</feature>
<dbReference type="STRING" id="1178515.SY83_15020"/>
<dbReference type="SUPFAM" id="SSF56519">
    <property type="entry name" value="Penicillin binding protein dimerisation domain"/>
    <property type="match status" value="1"/>
</dbReference>
<dbReference type="InterPro" id="IPR001460">
    <property type="entry name" value="PCN-bd_Tpept"/>
</dbReference>